<dbReference type="SUPFAM" id="SSF51126">
    <property type="entry name" value="Pectin lyase-like"/>
    <property type="match status" value="1"/>
</dbReference>
<gene>
    <name evidence="4" type="ORF">UCDDS831_g08001</name>
</gene>
<dbReference type="InterPro" id="IPR011050">
    <property type="entry name" value="Pectin_lyase_fold/virulence"/>
</dbReference>
<reference evidence="4 5" key="2">
    <citation type="submission" date="2015-05" db="EMBL/GenBank/DDBJ databases">
        <title>Distinctive expansion of gene families associated with plant cell wall degradation and secondary metabolism in the genomes of grapevine trunk pathogens.</title>
        <authorList>
            <person name="Lawrence D.P."/>
            <person name="Travadon R."/>
            <person name="Rolshausen P.E."/>
            <person name="Baumgartner K."/>
        </authorList>
    </citation>
    <scope>NUCLEOTIDE SEQUENCE [LARGE SCALE GENOMIC DNA]</scope>
    <source>
        <strain evidence="4">DS831</strain>
    </source>
</reference>
<dbReference type="InterPro" id="IPR041402">
    <property type="entry name" value="B_solenoid_dext"/>
</dbReference>
<dbReference type="InterPro" id="IPR005192">
    <property type="entry name" value="Glyco_hydro_49_C"/>
</dbReference>
<evidence type="ECO:0000256" key="1">
    <source>
        <dbReference type="SAM" id="SignalP"/>
    </source>
</evidence>
<name>A0A0G2FSC3_9PEZI</name>
<protein>
    <submittedName>
        <fullName evidence="4">Putative isopullulanase</fullName>
    </submittedName>
</protein>
<dbReference type="Pfam" id="PF03718">
    <property type="entry name" value="Glyco_hydro_49"/>
    <property type="match status" value="1"/>
</dbReference>
<dbReference type="InterPro" id="IPR041274">
    <property type="entry name" value="IPU_b_solenoid"/>
</dbReference>
<feature type="chain" id="PRO_5002544459" evidence="1">
    <location>
        <begin position="25"/>
        <end position="629"/>
    </location>
</feature>
<dbReference type="Gene3D" id="2.60.350.10">
    <property type="entry name" value="Dextranase, N-terminal"/>
    <property type="match status" value="1"/>
</dbReference>
<dbReference type="Proteomes" id="UP000034182">
    <property type="component" value="Unassembled WGS sequence"/>
</dbReference>
<keyword evidence="1" id="KW-0732">Signal</keyword>
<dbReference type="Gene3D" id="2.160.20.10">
    <property type="entry name" value="Single-stranded right-handed beta-helix, Pectin lyase-like"/>
    <property type="match status" value="1"/>
</dbReference>
<organism evidence="4 5">
    <name type="scientific">Diplodia seriata</name>
    <dbReference type="NCBI Taxonomy" id="420778"/>
    <lineage>
        <taxon>Eukaryota</taxon>
        <taxon>Fungi</taxon>
        <taxon>Dikarya</taxon>
        <taxon>Ascomycota</taxon>
        <taxon>Pezizomycotina</taxon>
        <taxon>Dothideomycetes</taxon>
        <taxon>Dothideomycetes incertae sedis</taxon>
        <taxon>Botryosphaeriales</taxon>
        <taxon>Botryosphaeriaceae</taxon>
        <taxon>Diplodia</taxon>
    </lineage>
</organism>
<dbReference type="InterPro" id="IPR023226">
    <property type="entry name" value="Glyco_hydro_49_N_dom"/>
</dbReference>
<accession>A0A0G2FSC3</accession>
<evidence type="ECO:0000259" key="3">
    <source>
        <dbReference type="Pfam" id="PF17433"/>
    </source>
</evidence>
<sequence>MHPMIFSRLSLALALAVYILPALAFSAPNVIRQAGSNPANLTNLQTWWHDTAEINTQTEVGDGNVRQSHLFNVQVAASSASTSFHDSFAYESIPRNGNGKLCAPGDATLCNDIDDQISIEADIGVTMSWSQYLTSEDSIVRVTRRDGGSTSPDNVVIRPQTLGFDMEQDGDAVLIKVPFSQNGYRFSVEFQDDLWEYRIAAPEFNSHYVQNKNASGSYYVESYDDATNLIVGVEPLNALLIFVSPFPSSEYVPNDDANTYQVTPGLVTGLDQVDKSILYFGPGVYYMTGSAHGKLSSSVSWVYLAPGAYVKGAIEYTSPSLDLRATGFGVLSGEQYVYQANTADGYRNNKSDATSLKMWRGESADGMTWTVHGVTTNAPPFNSMDFYGTLDSFSVQASDYKQVGAFFGQTDGLQAYPGSHHRDIFYHVGDDGIKTYYSNVRSERLTVWKTNNAPIVQFGWYPRTVSNVTVDAVDVVHTRYISQSVEYPRALLGSAASYEDPESTSTADVAQNLSAYTISNWRCEGICPALLGINPLQNIDTLTLSNVSIEKLAPHPTLVDTSTLRVFTDANAGNAPIVLGGNSPDGIGLTIRDFYVGGEKITLAAGNWDSESAGRLNIDGAYEGRWTAI</sequence>
<dbReference type="EMBL" id="LAQI01000215">
    <property type="protein sequence ID" value="KKY14823.1"/>
    <property type="molecule type" value="Genomic_DNA"/>
</dbReference>
<dbReference type="AlphaFoldDB" id="A0A0G2FSC3"/>
<proteinExistence type="predicted"/>
<evidence type="ECO:0000313" key="4">
    <source>
        <dbReference type="EMBL" id="KKY14823.1"/>
    </source>
</evidence>
<feature type="domain" description="Glycoside hydrolase family 49 C-terminal" evidence="2">
    <location>
        <begin position="503"/>
        <end position="628"/>
    </location>
</feature>
<feature type="domain" description="Glycoside hydrolase family 49 N-terminal" evidence="3">
    <location>
        <begin position="39"/>
        <end position="246"/>
    </location>
</feature>
<feature type="signal peptide" evidence="1">
    <location>
        <begin position="1"/>
        <end position="24"/>
    </location>
</feature>
<comment type="caution">
    <text evidence="4">The sequence shown here is derived from an EMBL/GenBank/DDBJ whole genome shotgun (WGS) entry which is preliminary data.</text>
</comment>
<dbReference type="Pfam" id="PF17433">
    <property type="entry name" value="Glyco_hydro_49N"/>
    <property type="match status" value="1"/>
</dbReference>
<dbReference type="SUPFAM" id="SSF101596">
    <property type="entry name" value="Dextranase, N-terminal domain"/>
    <property type="match status" value="1"/>
</dbReference>
<dbReference type="InterPro" id="IPR012334">
    <property type="entry name" value="Pectin_lyas_fold"/>
</dbReference>
<dbReference type="GO" id="GO:0004553">
    <property type="term" value="F:hydrolase activity, hydrolyzing O-glycosyl compounds"/>
    <property type="evidence" value="ECO:0007669"/>
    <property type="project" value="InterPro"/>
</dbReference>
<dbReference type="Pfam" id="PF18783">
    <property type="entry name" value="IPU_b_solenoid"/>
    <property type="match status" value="1"/>
</dbReference>
<dbReference type="InterPro" id="IPR035953">
    <property type="entry name" value="Dextranase_N-ter"/>
</dbReference>
<evidence type="ECO:0000259" key="2">
    <source>
        <dbReference type="Pfam" id="PF03718"/>
    </source>
</evidence>
<evidence type="ECO:0000313" key="5">
    <source>
        <dbReference type="Proteomes" id="UP000034182"/>
    </source>
</evidence>
<reference evidence="4 5" key="1">
    <citation type="submission" date="2015-03" db="EMBL/GenBank/DDBJ databases">
        <authorList>
            <person name="Morales-Cruz A."/>
            <person name="Amrine K.C."/>
            <person name="Cantu D."/>
        </authorList>
    </citation>
    <scope>NUCLEOTIDE SEQUENCE [LARGE SCALE GENOMIC DNA]</scope>
    <source>
        <strain evidence="4">DS831</strain>
    </source>
</reference>
<dbReference type="Pfam" id="PF18841">
    <property type="entry name" value="B_solenoid_dext"/>
    <property type="match status" value="1"/>
</dbReference>